<organism evidence="2 3">
    <name type="scientific">Sphingobacterium siyangense</name>
    <dbReference type="NCBI Taxonomy" id="459529"/>
    <lineage>
        <taxon>Bacteria</taxon>
        <taxon>Pseudomonadati</taxon>
        <taxon>Bacteroidota</taxon>
        <taxon>Sphingobacteriia</taxon>
        <taxon>Sphingobacteriales</taxon>
        <taxon>Sphingobacteriaceae</taxon>
        <taxon>Sphingobacterium</taxon>
    </lineage>
</organism>
<feature type="domain" description="Calcineurin-like phosphoesterase" evidence="1">
    <location>
        <begin position="48"/>
        <end position="234"/>
    </location>
</feature>
<evidence type="ECO:0000259" key="1">
    <source>
        <dbReference type="Pfam" id="PF00149"/>
    </source>
</evidence>
<dbReference type="Proteomes" id="UP000286402">
    <property type="component" value="Unassembled WGS sequence"/>
</dbReference>
<dbReference type="AlphaFoldDB" id="A0A420GA38"/>
<dbReference type="Gene3D" id="3.60.21.10">
    <property type="match status" value="1"/>
</dbReference>
<evidence type="ECO:0000313" key="3">
    <source>
        <dbReference type="Proteomes" id="UP000286402"/>
    </source>
</evidence>
<name>A0A420GA38_9SPHI</name>
<dbReference type="PANTHER" id="PTHR43143:SF1">
    <property type="entry name" value="SERINE_THREONINE-PROTEIN PHOSPHATASE CPPED1"/>
    <property type="match status" value="1"/>
</dbReference>
<dbReference type="InterPro" id="IPR051918">
    <property type="entry name" value="STPP_CPPED1"/>
</dbReference>
<evidence type="ECO:0000313" key="2">
    <source>
        <dbReference type="EMBL" id="RKF42038.1"/>
    </source>
</evidence>
<dbReference type="RefSeq" id="WP_120332441.1">
    <property type="nucleotide sequence ID" value="NZ_DAIRPU010000002.1"/>
</dbReference>
<dbReference type="InterPro" id="IPR004843">
    <property type="entry name" value="Calcineurin-like_PHP"/>
</dbReference>
<comment type="caution">
    <text evidence="2">The sequence shown here is derived from an EMBL/GenBank/DDBJ whole genome shotgun (WGS) entry which is preliminary data.</text>
</comment>
<dbReference type="GO" id="GO:0016787">
    <property type="term" value="F:hydrolase activity"/>
    <property type="evidence" value="ECO:0007669"/>
    <property type="project" value="InterPro"/>
</dbReference>
<dbReference type="Pfam" id="PF00149">
    <property type="entry name" value="Metallophos"/>
    <property type="match status" value="1"/>
</dbReference>
<proteinExistence type="predicted"/>
<dbReference type="InterPro" id="IPR029052">
    <property type="entry name" value="Metallo-depent_PP-like"/>
</dbReference>
<dbReference type="PANTHER" id="PTHR43143">
    <property type="entry name" value="METALLOPHOSPHOESTERASE, CALCINEURIN SUPERFAMILY"/>
    <property type="match status" value="1"/>
</dbReference>
<gene>
    <name evidence="2" type="ORF">BCY89_00595</name>
</gene>
<protein>
    <submittedName>
        <fullName evidence="2">Alkaline phosphatase</fullName>
    </submittedName>
</protein>
<accession>A0A420GA38</accession>
<sequence length="337" mass="38146">MINRKQFLKIGSLGISGLLAPAAFSIAKTRTDLDSAASENLGARQQNLKFGIIADLHYDLMHDGERRAQLFIDAMNQQQPDFIISLGDFCVPKPANKKLMAIWAQFKGKKHYVLGNHDTDGGFTKQQALAFWDATSPYYSFDDKGFHFVVLDGNEKDPENKIEGYPRTIAKEQLTWLKQDLQQTKLRTIIFCHQGLENTIGGLDNGMQVRYLLEQINSEAGFNKIILVLTGHHHLNYHNEINGIHYVQINSSSYYWAGETFESKAFDAAFYKDHGILKRTLVYQDPIWATVSIGKKEITIQGTETVMAGIPLDQTGIDVYKDVYPITSKVDSRKLMY</sequence>
<dbReference type="SUPFAM" id="SSF56300">
    <property type="entry name" value="Metallo-dependent phosphatases"/>
    <property type="match status" value="1"/>
</dbReference>
<keyword evidence="3" id="KW-1185">Reference proteome</keyword>
<dbReference type="EMBL" id="MCAQ01000001">
    <property type="protein sequence ID" value="RKF42038.1"/>
    <property type="molecule type" value="Genomic_DNA"/>
</dbReference>
<reference evidence="2 3" key="1">
    <citation type="submission" date="2016-07" db="EMBL/GenBank/DDBJ databases">
        <title>Genome analysis of Sphingobacterium siyangense T12B17.</title>
        <authorList>
            <person name="Xu D."/>
            <person name="Su Y."/>
            <person name="Zheng S."/>
        </authorList>
    </citation>
    <scope>NUCLEOTIDE SEQUENCE [LARGE SCALE GENOMIC DNA]</scope>
    <source>
        <strain evidence="2 3">T12B17</strain>
    </source>
</reference>